<dbReference type="AlphaFoldDB" id="A0A423XLV9"/>
<dbReference type="Proteomes" id="UP000285146">
    <property type="component" value="Unassembled WGS sequence"/>
</dbReference>
<evidence type="ECO:0000313" key="3">
    <source>
        <dbReference type="Proteomes" id="UP000285146"/>
    </source>
</evidence>
<gene>
    <name evidence="2" type="ORF">VPNG_00692</name>
</gene>
<feature type="compositionally biased region" description="Basic and acidic residues" evidence="1">
    <location>
        <begin position="50"/>
        <end position="72"/>
    </location>
</feature>
<dbReference type="InParanoid" id="A0A423XLV9"/>
<accession>A0A423XLV9</accession>
<sequence length="72" mass="8024">MIAKRAGTAAEDEEDKGRPFPPLHRQHLPALPKKTIKYSAISPAVDENQDDRAEPPEDEGRGLRRRGEGVNH</sequence>
<organism evidence="2 3">
    <name type="scientific">Cytospora leucostoma</name>
    <dbReference type="NCBI Taxonomy" id="1230097"/>
    <lineage>
        <taxon>Eukaryota</taxon>
        <taxon>Fungi</taxon>
        <taxon>Dikarya</taxon>
        <taxon>Ascomycota</taxon>
        <taxon>Pezizomycotina</taxon>
        <taxon>Sordariomycetes</taxon>
        <taxon>Sordariomycetidae</taxon>
        <taxon>Diaporthales</taxon>
        <taxon>Cytosporaceae</taxon>
        <taxon>Cytospora</taxon>
    </lineage>
</organism>
<keyword evidence="3" id="KW-1185">Reference proteome</keyword>
<proteinExistence type="predicted"/>
<protein>
    <submittedName>
        <fullName evidence="2">Uncharacterized protein</fullName>
    </submittedName>
</protein>
<dbReference type="EMBL" id="LKEB01000002">
    <property type="protein sequence ID" value="ROW17520.1"/>
    <property type="molecule type" value="Genomic_DNA"/>
</dbReference>
<comment type="caution">
    <text evidence="2">The sequence shown here is derived from an EMBL/GenBank/DDBJ whole genome shotgun (WGS) entry which is preliminary data.</text>
</comment>
<reference evidence="2 3" key="1">
    <citation type="submission" date="2015-09" db="EMBL/GenBank/DDBJ databases">
        <title>Host preference determinants of Valsa canker pathogens revealed by comparative genomics.</title>
        <authorList>
            <person name="Yin Z."/>
            <person name="Huang L."/>
        </authorList>
    </citation>
    <scope>NUCLEOTIDE SEQUENCE [LARGE SCALE GENOMIC DNA]</scope>
    <source>
        <strain evidence="2 3">SXYLt</strain>
    </source>
</reference>
<name>A0A423XLV9_9PEZI</name>
<evidence type="ECO:0000256" key="1">
    <source>
        <dbReference type="SAM" id="MobiDB-lite"/>
    </source>
</evidence>
<feature type="region of interest" description="Disordered" evidence="1">
    <location>
        <begin position="1"/>
        <end position="72"/>
    </location>
</feature>
<evidence type="ECO:0000313" key="2">
    <source>
        <dbReference type="EMBL" id="ROW17520.1"/>
    </source>
</evidence>